<evidence type="ECO:0000313" key="2">
    <source>
        <dbReference type="EMBL" id="MBC5725561.1"/>
    </source>
</evidence>
<feature type="transmembrane region" description="Helical" evidence="1">
    <location>
        <begin position="51"/>
        <end position="69"/>
    </location>
</feature>
<comment type="caution">
    <text evidence="2">The sequence shown here is derived from an EMBL/GenBank/DDBJ whole genome shotgun (WGS) entry which is preliminary data.</text>
</comment>
<dbReference type="PROSITE" id="PS51257">
    <property type="entry name" value="PROKAR_LIPOPROTEIN"/>
    <property type="match status" value="1"/>
</dbReference>
<name>A0A923LUH4_9FIRM</name>
<feature type="transmembrane region" description="Helical" evidence="1">
    <location>
        <begin position="104"/>
        <end position="126"/>
    </location>
</feature>
<organism evidence="2 3">
    <name type="scientific">Agathobaculum faecis</name>
    <dbReference type="NCBI Taxonomy" id="2763013"/>
    <lineage>
        <taxon>Bacteria</taxon>
        <taxon>Bacillati</taxon>
        <taxon>Bacillota</taxon>
        <taxon>Clostridia</taxon>
        <taxon>Eubacteriales</taxon>
        <taxon>Butyricicoccaceae</taxon>
        <taxon>Agathobaculum</taxon>
    </lineage>
</organism>
<keyword evidence="1" id="KW-0812">Transmembrane</keyword>
<sequence>MGARDIARGGLLAAVAFVLLYLGGVSPYAAVAACIAAGVTSAVPLIRHARVRLAVLLYLAVSVLSLLLVPRKSVAAAYVLFCGLYPIIKYWVECYAPRRMQMGIKLAYFNLMLLAAAALAVFVFVPQLAVTGLGWVAALWFAANAVFLMYDVALSRLIALLRRSLPPD</sequence>
<keyword evidence="1" id="KW-0472">Membrane</keyword>
<evidence type="ECO:0000256" key="1">
    <source>
        <dbReference type="SAM" id="Phobius"/>
    </source>
</evidence>
<dbReference type="Proteomes" id="UP000606499">
    <property type="component" value="Unassembled WGS sequence"/>
</dbReference>
<reference evidence="2" key="1">
    <citation type="submission" date="2020-08" db="EMBL/GenBank/DDBJ databases">
        <title>Genome public.</title>
        <authorList>
            <person name="Liu C."/>
            <person name="Sun Q."/>
        </authorList>
    </citation>
    <scope>NUCLEOTIDE SEQUENCE</scope>
    <source>
        <strain evidence="2">NSJ-28</strain>
    </source>
</reference>
<dbReference type="AlphaFoldDB" id="A0A923LUH4"/>
<feature type="transmembrane region" description="Helical" evidence="1">
    <location>
        <begin position="12"/>
        <end position="39"/>
    </location>
</feature>
<feature type="transmembrane region" description="Helical" evidence="1">
    <location>
        <begin position="132"/>
        <end position="153"/>
    </location>
</feature>
<dbReference type="RefSeq" id="WP_054326664.1">
    <property type="nucleotide sequence ID" value="NZ_JACOPL010000007.1"/>
</dbReference>
<gene>
    <name evidence="2" type="ORF">H8S45_08845</name>
</gene>
<keyword evidence="3" id="KW-1185">Reference proteome</keyword>
<accession>A0A923LUH4</accession>
<proteinExistence type="predicted"/>
<evidence type="ECO:0000313" key="3">
    <source>
        <dbReference type="Proteomes" id="UP000606499"/>
    </source>
</evidence>
<keyword evidence="1" id="KW-1133">Transmembrane helix</keyword>
<feature type="transmembrane region" description="Helical" evidence="1">
    <location>
        <begin position="75"/>
        <end position="92"/>
    </location>
</feature>
<dbReference type="EMBL" id="JACOPL010000007">
    <property type="protein sequence ID" value="MBC5725561.1"/>
    <property type="molecule type" value="Genomic_DNA"/>
</dbReference>
<protein>
    <submittedName>
        <fullName evidence="2">Uncharacterized protein</fullName>
    </submittedName>
</protein>